<dbReference type="SUPFAM" id="SSF54534">
    <property type="entry name" value="FKBP-like"/>
    <property type="match status" value="1"/>
</dbReference>
<dbReference type="GO" id="GO:0006354">
    <property type="term" value="P:DNA-templated transcription elongation"/>
    <property type="evidence" value="ECO:0007669"/>
    <property type="project" value="TreeGrafter"/>
</dbReference>
<dbReference type="Pfam" id="PF01272">
    <property type="entry name" value="GreA_GreB"/>
    <property type="match status" value="1"/>
</dbReference>
<protein>
    <submittedName>
        <fullName evidence="2">Regulator of nucleoside diphosphate kinase</fullName>
    </submittedName>
</protein>
<evidence type="ECO:0000313" key="2">
    <source>
        <dbReference type="EMBL" id="SMD14484.1"/>
    </source>
</evidence>
<sequence>MTTSIVLSTGIFDLLKDHIRRRKLSKFNQVKLELELRNARQILNKDIPADVVTVNTKVRVKELESGEEATYVIVPPAKARNKHNNISILSAIGVAMVGYSQGSELSWEMPEGVKKFRIEEVTRLN</sequence>
<dbReference type="InterPro" id="IPR001437">
    <property type="entry name" value="Tscrpt_elong_fac_GreA/B_C"/>
</dbReference>
<feature type="domain" description="Transcription elongation factor GreA/GreB C-terminal" evidence="1">
    <location>
        <begin position="48"/>
        <end position="122"/>
    </location>
</feature>
<name>A0A1W2EXT2_9SPHI</name>
<proteinExistence type="predicted"/>
<dbReference type="InterPro" id="IPR023459">
    <property type="entry name" value="Tscrpt_elong_fac_GreA/B_fam"/>
</dbReference>
<dbReference type="AlphaFoldDB" id="A0A1W2EXT2"/>
<dbReference type="PANTHER" id="PTHR30437:SF5">
    <property type="entry name" value="REGULATOR OF NUCLEOSIDE DIPHOSPHATE KINASE"/>
    <property type="match status" value="1"/>
</dbReference>
<dbReference type="PANTHER" id="PTHR30437">
    <property type="entry name" value="TRANSCRIPTION ELONGATION FACTOR GREA"/>
    <property type="match status" value="1"/>
</dbReference>
<evidence type="ECO:0000259" key="1">
    <source>
        <dbReference type="Pfam" id="PF01272"/>
    </source>
</evidence>
<keyword evidence="3" id="KW-1185">Reference proteome</keyword>
<dbReference type="OrthoDB" id="192847at2"/>
<dbReference type="EMBL" id="FWYB01000017">
    <property type="protein sequence ID" value="SMD14484.1"/>
    <property type="molecule type" value="Genomic_DNA"/>
</dbReference>
<dbReference type="GO" id="GO:0070063">
    <property type="term" value="F:RNA polymerase binding"/>
    <property type="evidence" value="ECO:0007669"/>
    <property type="project" value="InterPro"/>
</dbReference>
<accession>A0A1W2EXT2</accession>
<gene>
    <name evidence="2" type="ORF">SAMN04488101_11796</name>
</gene>
<evidence type="ECO:0000313" key="3">
    <source>
        <dbReference type="Proteomes" id="UP000192678"/>
    </source>
</evidence>
<keyword evidence="2" id="KW-0808">Transferase</keyword>
<dbReference type="Gene3D" id="3.10.50.30">
    <property type="entry name" value="Transcription elongation factor, GreA/GreB, C-terminal domain"/>
    <property type="match status" value="1"/>
</dbReference>
<dbReference type="GO" id="GO:0003677">
    <property type="term" value="F:DNA binding"/>
    <property type="evidence" value="ECO:0007669"/>
    <property type="project" value="InterPro"/>
</dbReference>
<reference evidence="2 3" key="1">
    <citation type="submission" date="2017-04" db="EMBL/GenBank/DDBJ databases">
        <authorList>
            <person name="Afonso C.L."/>
            <person name="Miller P.J."/>
            <person name="Scott M.A."/>
            <person name="Spackman E."/>
            <person name="Goraichik I."/>
            <person name="Dimitrov K.M."/>
            <person name="Suarez D.L."/>
            <person name="Swayne D.E."/>
        </authorList>
    </citation>
    <scope>NUCLEOTIDE SEQUENCE [LARGE SCALE GENOMIC DNA]</scope>
    <source>
        <strain evidence="2 3">DSM 19625</strain>
    </source>
</reference>
<dbReference type="RefSeq" id="WP_084291712.1">
    <property type="nucleotide sequence ID" value="NZ_FWYB01000017.1"/>
</dbReference>
<dbReference type="GO" id="GO:0016301">
    <property type="term" value="F:kinase activity"/>
    <property type="evidence" value="ECO:0007669"/>
    <property type="project" value="UniProtKB-KW"/>
</dbReference>
<dbReference type="STRING" id="475255.SAMN04488101_11796"/>
<keyword evidence="2" id="KW-0418">Kinase</keyword>
<dbReference type="InterPro" id="IPR036953">
    <property type="entry name" value="GreA/GreB_C_sf"/>
</dbReference>
<dbReference type="Proteomes" id="UP000192678">
    <property type="component" value="Unassembled WGS sequence"/>
</dbReference>
<organism evidence="2 3">
    <name type="scientific">Pedobacter nyackensis</name>
    <dbReference type="NCBI Taxonomy" id="475255"/>
    <lineage>
        <taxon>Bacteria</taxon>
        <taxon>Pseudomonadati</taxon>
        <taxon>Bacteroidota</taxon>
        <taxon>Sphingobacteriia</taxon>
        <taxon>Sphingobacteriales</taxon>
        <taxon>Sphingobacteriaceae</taxon>
        <taxon>Pedobacter</taxon>
    </lineage>
</organism>
<dbReference type="GO" id="GO:0032784">
    <property type="term" value="P:regulation of DNA-templated transcription elongation"/>
    <property type="evidence" value="ECO:0007669"/>
    <property type="project" value="InterPro"/>
</dbReference>